<dbReference type="InterPro" id="IPR036390">
    <property type="entry name" value="WH_DNA-bd_sf"/>
</dbReference>
<feature type="domain" description="HTH marR-type" evidence="4">
    <location>
        <begin position="68"/>
        <end position="203"/>
    </location>
</feature>
<dbReference type="Pfam" id="PF12802">
    <property type="entry name" value="MarR_2"/>
    <property type="match status" value="1"/>
</dbReference>
<evidence type="ECO:0000256" key="3">
    <source>
        <dbReference type="ARBA" id="ARBA00023163"/>
    </source>
</evidence>
<organism evidence="5">
    <name type="scientific">Actinoplanes campanulatus</name>
    <dbReference type="NCBI Taxonomy" id="113559"/>
    <lineage>
        <taxon>Bacteria</taxon>
        <taxon>Bacillati</taxon>
        <taxon>Actinomycetota</taxon>
        <taxon>Actinomycetes</taxon>
        <taxon>Micromonosporales</taxon>
        <taxon>Micromonosporaceae</taxon>
        <taxon>Actinoplanes</taxon>
    </lineage>
</organism>
<dbReference type="Gene3D" id="1.10.10.10">
    <property type="entry name" value="Winged helix-like DNA-binding domain superfamily/Winged helix DNA-binding domain"/>
    <property type="match status" value="1"/>
</dbReference>
<keyword evidence="2" id="KW-0238">DNA-binding</keyword>
<dbReference type="SUPFAM" id="SSF46785">
    <property type="entry name" value="Winged helix' DNA-binding domain"/>
    <property type="match status" value="1"/>
</dbReference>
<reference evidence="5" key="1">
    <citation type="submission" date="2021-01" db="EMBL/GenBank/DDBJ databases">
        <title>Whole genome shotgun sequence of Actinoplanes capillaceus NBRC 16408.</title>
        <authorList>
            <person name="Komaki H."/>
            <person name="Tamura T."/>
        </authorList>
    </citation>
    <scope>NUCLEOTIDE SEQUENCE [LARGE SCALE GENOMIC DNA]</scope>
    <source>
        <strain evidence="5">NBRC 16408</strain>
    </source>
</reference>
<keyword evidence="3" id="KW-0804">Transcription</keyword>
<dbReference type="PANTHER" id="PTHR42756">
    <property type="entry name" value="TRANSCRIPTIONAL REGULATOR, MARR"/>
    <property type="match status" value="1"/>
</dbReference>
<comment type="caution">
    <text evidence="5">The sequence shown here is derived from an EMBL/GenBank/DDBJ whole genome shotgun (WGS) entry which is preliminary data.</text>
</comment>
<dbReference type="PRINTS" id="PR00598">
    <property type="entry name" value="HTHMARR"/>
</dbReference>
<dbReference type="EMBL" id="BOMF01000045">
    <property type="protein sequence ID" value="GID45115.1"/>
    <property type="molecule type" value="Genomic_DNA"/>
</dbReference>
<dbReference type="InterPro" id="IPR000835">
    <property type="entry name" value="HTH_MarR-typ"/>
</dbReference>
<gene>
    <name evidence="5" type="ORF">Aca07nite_23900</name>
</gene>
<evidence type="ECO:0000259" key="4">
    <source>
        <dbReference type="PROSITE" id="PS50995"/>
    </source>
</evidence>
<accession>A0ABQ3WFZ9</accession>
<evidence type="ECO:0000256" key="2">
    <source>
        <dbReference type="ARBA" id="ARBA00023125"/>
    </source>
</evidence>
<name>A0ABQ3WFZ9_9ACTN</name>
<dbReference type="SMART" id="SM00347">
    <property type="entry name" value="HTH_MARR"/>
    <property type="match status" value="1"/>
</dbReference>
<keyword evidence="1" id="KW-0805">Transcription regulation</keyword>
<evidence type="ECO:0000256" key="1">
    <source>
        <dbReference type="ARBA" id="ARBA00023015"/>
    </source>
</evidence>
<dbReference type="PROSITE" id="PS50995">
    <property type="entry name" value="HTH_MARR_2"/>
    <property type="match status" value="1"/>
</dbReference>
<dbReference type="PANTHER" id="PTHR42756:SF1">
    <property type="entry name" value="TRANSCRIPTIONAL REPRESSOR OF EMRAB OPERON"/>
    <property type="match status" value="1"/>
</dbReference>
<proteinExistence type="predicted"/>
<protein>
    <submittedName>
        <fullName evidence="5">MarR family transcriptional regulator</fullName>
    </submittedName>
</protein>
<dbReference type="InterPro" id="IPR036388">
    <property type="entry name" value="WH-like_DNA-bd_sf"/>
</dbReference>
<sequence length="205" mass="22480">MVPHTRGVTAVSSRTRRIATISLDVKYLDVKINFVEKLVIKRMGDVTDDIDRILGQWAHERPDLDTAAMGVFGRIFRLSKLAGDVAERAYSRFGIGRPEFDVLAALRRSGEPFQLSPGALAASMMLSTGGTTARLDRLEKAGLVTRSPDPNDRRAILVRLTERGRALADEAVTAGLAEQQRLLAHLSPEKSAQLSALLRELLHGL</sequence>
<evidence type="ECO:0000313" key="5">
    <source>
        <dbReference type="EMBL" id="GID45115.1"/>
    </source>
</evidence>